<protein>
    <recommendedName>
        <fullName evidence="20">GATA transcription factor 28</fullName>
    </recommendedName>
</protein>
<evidence type="ECO:0000256" key="2">
    <source>
        <dbReference type="ARBA" id="ARBA00004123"/>
    </source>
</evidence>
<dbReference type="SUPFAM" id="SSF57716">
    <property type="entry name" value="Glucocorticoid receptor-like (DNA-binding domain)"/>
    <property type="match status" value="1"/>
</dbReference>
<dbReference type="InterPro" id="IPR013088">
    <property type="entry name" value="Znf_NHR/GATA"/>
</dbReference>
<feature type="region of interest" description="Disordered" evidence="14">
    <location>
        <begin position="287"/>
        <end position="325"/>
    </location>
</feature>
<dbReference type="Pfam" id="PF06200">
    <property type="entry name" value="tify"/>
    <property type="match status" value="1"/>
</dbReference>
<dbReference type="AlphaFoldDB" id="A0AAE0E8I9"/>
<keyword evidence="9" id="KW-0010">Activator</keyword>
<dbReference type="PROSITE" id="PS51017">
    <property type="entry name" value="CCT"/>
    <property type="match status" value="1"/>
</dbReference>
<evidence type="ECO:0008006" key="20">
    <source>
        <dbReference type="Google" id="ProtNLM"/>
    </source>
</evidence>
<keyword evidence="7" id="KW-0805">Transcription regulation</keyword>
<feature type="compositionally biased region" description="Polar residues" evidence="14">
    <location>
        <begin position="205"/>
        <end position="231"/>
    </location>
</feature>
<feature type="region of interest" description="Disordered" evidence="14">
    <location>
        <begin position="205"/>
        <end position="238"/>
    </location>
</feature>
<comment type="function">
    <text evidence="1">Transcriptional activator that specifically binds 5'-GATA-3' or 5'-GAT-3' motifs within gene promoters.</text>
</comment>
<sequence>MKKLAWDEAHGNFQIPPPLGIEERMDGMHGNHNQMQVSDEQHPVRHAHYVQEHELHHMGNENVMEDEHDDCNVDGNGGGGSEAMEGDAPSDPGSLSDNRCSGDNGDQLTLSFQGQVYVFDSVSPEKVQAVLLLLGGREVPPTMPAIPVNSHHNNQGLHGTPQRLSVPQRLASLIRFREKRKERNFDKKIRYTVRKEVALRMQRNKGQFTSSKSNNEDSASAVSSWGSNQSWGADGNGPQIQETVCRHCGISEKSTPMMRRGPEGPRTLCNACGLMWANKGTLRDLSKATSQAGNGSSLTRNEEQQNGNFKADQNVGIAGNINGST</sequence>
<evidence type="ECO:0000256" key="8">
    <source>
        <dbReference type="ARBA" id="ARBA00023125"/>
    </source>
</evidence>
<comment type="subcellular location">
    <subcellularLocation>
        <location evidence="2 13">Nucleus</location>
    </subcellularLocation>
</comment>
<dbReference type="PANTHER" id="PTHR46125">
    <property type="entry name" value="GATA TRANSCRIPTION FACTOR 28"/>
    <property type="match status" value="1"/>
</dbReference>
<feature type="compositionally biased region" description="Polar residues" evidence="14">
    <location>
        <begin position="93"/>
        <end position="102"/>
    </location>
</feature>
<dbReference type="SMART" id="SM00979">
    <property type="entry name" value="TIFY"/>
    <property type="match status" value="1"/>
</dbReference>
<dbReference type="PROSITE" id="PS00344">
    <property type="entry name" value="GATA_ZN_FINGER_1"/>
    <property type="match status" value="1"/>
</dbReference>
<dbReference type="InterPro" id="IPR000679">
    <property type="entry name" value="Znf_GATA"/>
</dbReference>
<evidence type="ECO:0000256" key="13">
    <source>
        <dbReference type="PROSITE-ProRule" id="PRU00357"/>
    </source>
</evidence>
<evidence type="ECO:0000256" key="4">
    <source>
        <dbReference type="ARBA" id="ARBA00022723"/>
    </source>
</evidence>
<dbReference type="Proteomes" id="UP001281410">
    <property type="component" value="Unassembled WGS sequence"/>
</dbReference>
<evidence type="ECO:0000256" key="7">
    <source>
        <dbReference type="ARBA" id="ARBA00023015"/>
    </source>
</evidence>
<evidence type="ECO:0000256" key="3">
    <source>
        <dbReference type="ARBA" id="ARBA00007722"/>
    </source>
</evidence>
<organism evidence="18 19">
    <name type="scientific">Dipteronia sinensis</name>
    <dbReference type="NCBI Taxonomy" id="43782"/>
    <lineage>
        <taxon>Eukaryota</taxon>
        <taxon>Viridiplantae</taxon>
        <taxon>Streptophyta</taxon>
        <taxon>Embryophyta</taxon>
        <taxon>Tracheophyta</taxon>
        <taxon>Spermatophyta</taxon>
        <taxon>Magnoliopsida</taxon>
        <taxon>eudicotyledons</taxon>
        <taxon>Gunneridae</taxon>
        <taxon>Pentapetalae</taxon>
        <taxon>rosids</taxon>
        <taxon>malvids</taxon>
        <taxon>Sapindales</taxon>
        <taxon>Sapindaceae</taxon>
        <taxon>Hippocastanoideae</taxon>
        <taxon>Acereae</taxon>
        <taxon>Dipteronia</taxon>
    </lineage>
</organism>
<keyword evidence="6" id="KW-0862">Zinc</keyword>
<gene>
    <name evidence="18" type="ORF">Dsin_013068</name>
</gene>
<keyword evidence="11 13" id="KW-0539">Nucleus</keyword>
<evidence type="ECO:0000256" key="11">
    <source>
        <dbReference type="ARBA" id="ARBA00023242"/>
    </source>
</evidence>
<evidence type="ECO:0000256" key="1">
    <source>
        <dbReference type="ARBA" id="ARBA00002206"/>
    </source>
</evidence>
<evidence type="ECO:0000313" key="19">
    <source>
        <dbReference type="Proteomes" id="UP001281410"/>
    </source>
</evidence>
<evidence type="ECO:0000259" key="15">
    <source>
        <dbReference type="PROSITE" id="PS50114"/>
    </source>
</evidence>
<dbReference type="SMART" id="SM00401">
    <property type="entry name" value="ZnF_GATA"/>
    <property type="match status" value="1"/>
</dbReference>
<keyword evidence="19" id="KW-1185">Reference proteome</keyword>
<feature type="domain" description="CCT" evidence="16">
    <location>
        <begin position="169"/>
        <end position="211"/>
    </location>
</feature>
<dbReference type="GO" id="GO:0008270">
    <property type="term" value="F:zinc ion binding"/>
    <property type="evidence" value="ECO:0007669"/>
    <property type="project" value="UniProtKB-KW"/>
</dbReference>
<dbReference type="InterPro" id="IPR010402">
    <property type="entry name" value="CCT_domain"/>
</dbReference>
<dbReference type="CDD" id="cd00202">
    <property type="entry name" value="ZnF_GATA"/>
    <property type="match status" value="1"/>
</dbReference>
<dbReference type="GO" id="GO:0006355">
    <property type="term" value="P:regulation of DNA-templated transcription"/>
    <property type="evidence" value="ECO:0007669"/>
    <property type="project" value="InterPro"/>
</dbReference>
<dbReference type="Pfam" id="PF00320">
    <property type="entry name" value="GATA"/>
    <property type="match status" value="1"/>
</dbReference>
<evidence type="ECO:0000256" key="9">
    <source>
        <dbReference type="ARBA" id="ARBA00023159"/>
    </source>
</evidence>
<feature type="domain" description="GATA-type" evidence="15">
    <location>
        <begin position="245"/>
        <end position="300"/>
    </location>
</feature>
<dbReference type="GO" id="GO:0005634">
    <property type="term" value="C:nucleus"/>
    <property type="evidence" value="ECO:0007669"/>
    <property type="project" value="UniProtKB-SubCell"/>
</dbReference>
<evidence type="ECO:0000259" key="17">
    <source>
        <dbReference type="PROSITE" id="PS51320"/>
    </source>
</evidence>
<dbReference type="GO" id="GO:0043565">
    <property type="term" value="F:sequence-specific DNA binding"/>
    <property type="evidence" value="ECO:0007669"/>
    <property type="project" value="InterPro"/>
</dbReference>
<dbReference type="InterPro" id="IPR045280">
    <property type="entry name" value="TIFY-like"/>
</dbReference>
<dbReference type="Pfam" id="PF06203">
    <property type="entry name" value="CCT"/>
    <property type="match status" value="1"/>
</dbReference>
<keyword evidence="5 12" id="KW-0863">Zinc-finger</keyword>
<dbReference type="EMBL" id="JANJYJ010000004">
    <property type="protein sequence ID" value="KAK3219098.1"/>
    <property type="molecule type" value="Genomic_DNA"/>
</dbReference>
<dbReference type="PROSITE" id="PS51320">
    <property type="entry name" value="TIFY"/>
    <property type="match status" value="1"/>
</dbReference>
<dbReference type="PANTHER" id="PTHR46125:SF27">
    <property type="entry name" value="GATA TRANSCRIPTION FACTOR 28"/>
    <property type="match status" value="1"/>
</dbReference>
<name>A0AAE0E8I9_9ROSI</name>
<evidence type="ECO:0000256" key="14">
    <source>
        <dbReference type="SAM" id="MobiDB-lite"/>
    </source>
</evidence>
<evidence type="ECO:0000256" key="5">
    <source>
        <dbReference type="ARBA" id="ARBA00022771"/>
    </source>
</evidence>
<reference evidence="18" key="1">
    <citation type="journal article" date="2023" name="Plant J.">
        <title>Genome sequences and population genomics provide insights into the demographic history, inbreeding, and mutation load of two 'living fossil' tree species of Dipteronia.</title>
        <authorList>
            <person name="Feng Y."/>
            <person name="Comes H.P."/>
            <person name="Chen J."/>
            <person name="Zhu S."/>
            <person name="Lu R."/>
            <person name="Zhang X."/>
            <person name="Li P."/>
            <person name="Qiu J."/>
            <person name="Olsen K.M."/>
            <person name="Qiu Y."/>
        </authorList>
    </citation>
    <scope>NUCLEOTIDE SEQUENCE</scope>
    <source>
        <strain evidence="18">NBL</strain>
    </source>
</reference>
<accession>A0AAE0E8I9</accession>
<feature type="region of interest" description="Disordered" evidence="14">
    <location>
        <begin position="65"/>
        <end position="102"/>
    </location>
</feature>
<evidence type="ECO:0000256" key="10">
    <source>
        <dbReference type="ARBA" id="ARBA00023163"/>
    </source>
</evidence>
<evidence type="ECO:0000256" key="6">
    <source>
        <dbReference type="ARBA" id="ARBA00022833"/>
    </source>
</evidence>
<dbReference type="Gene3D" id="3.30.50.10">
    <property type="entry name" value="Erythroid Transcription Factor GATA-1, subunit A"/>
    <property type="match status" value="1"/>
</dbReference>
<comment type="caution">
    <text evidence="18">The sequence shown here is derived from an EMBL/GenBank/DDBJ whole genome shotgun (WGS) entry which is preliminary data.</text>
</comment>
<keyword evidence="4" id="KW-0479">Metal-binding</keyword>
<keyword evidence="10" id="KW-0804">Transcription</keyword>
<feature type="domain" description="Tify" evidence="17">
    <location>
        <begin position="101"/>
        <end position="136"/>
    </location>
</feature>
<evidence type="ECO:0000313" key="18">
    <source>
        <dbReference type="EMBL" id="KAK3219098.1"/>
    </source>
</evidence>
<dbReference type="PROSITE" id="PS50114">
    <property type="entry name" value="GATA_ZN_FINGER_2"/>
    <property type="match status" value="1"/>
</dbReference>
<keyword evidence="8" id="KW-0238">DNA-binding</keyword>
<feature type="compositionally biased region" description="Polar residues" evidence="14">
    <location>
        <begin position="287"/>
        <end position="308"/>
    </location>
</feature>
<evidence type="ECO:0000256" key="12">
    <source>
        <dbReference type="PROSITE-ProRule" id="PRU00094"/>
    </source>
</evidence>
<dbReference type="InterPro" id="IPR010399">
    <property type="entry name" value="Tify_dom"/>
</dbReference>
<comment type="similarity">
    <text evidence="3">Belongs to the type IV zinc-finger family. Class C subfamily.</text>
</comment>
<proteinExistence type="inferred from homology"/>
<evidence type="ECO:0000259" key="16">
    <source>
        <dbReference type="PROSITE" id="PS51017"/>
    </source>
</evidence>